<keyword evidence="2" id="KW-0805">Transcription regulation</keyword>
<dbReference type="PANTHER" id="PTHR30346">
    <property type="entry name" value="TRANSCRIPTIONAL DUAL REGULATOR HCAR-RELATED"/>
    <property type="match status" value="1"/>
</dbReference>
<protein>
    <submittedName>
        <fullName evidence="7">Transcriptional regulator, LysR family</fullName>
    </submittedName>
</protein>
<dbReference type="KEGG" id="pami:JCM7686_pAMI4p200"/>
<dbReference type="HOGENOM" id="CLU_039613_6_4_5"/>
<dbReference type="OrthoDB" id="9815174at2"/>
<dbReference type="PANTHER" id="PTHR30346:SF26">
    <property type="entry name" value="HYDROGEN PEROXIDE-INDUCIBLE GENES ACTIVATOR"/>
    <property type="match status" value="1"/>
</dbReference>
<dbReference type="RefSeq" id="WP_020952376.1">
    <property type="nucleotide sequence ID" value="NC_022049.1"/>
</dbReference>
<dbReference type="SUPFAM" id="SSF46785">
    <property type="entry name" value="Winged helix' DNA-binding domain"/>
    <property type="match status" value="1"/>
</dbReference>
<geneLocation type="plasmid" evidence="7 8">
    <name>pAMI4</name>
</geneLocation>
<dbReference type="AlphaFoldDB" id="S5Z092"/>
<evidence type="ECO:0000259" key="6">
    <source>
        <dbReference type="PROSITE" id="PS50931"/>
    </source>
</evidence>
<proteinExistence type="inferred from homology"/>
<comment type="similarity">
    <text evidence="1">Belongs to the LysR transcriptional regulatory family.</text>
</comment>
<accession>S5Z092</accession>
<dbReference type="PATRIC" id="fig|1367847.3.peg.3834"/>
<dbReference type="InterPro" id="IPR036390">
    <property type="entry name" value="WH_DNA-bd_sf"/>
</dbReference>
<dbReference type="FunFam" id="1.10.10.10:FF:000001">
    <property type="entry name" value="LysR family transcriptional regulator"/>
    <property type="match status" value="1"/>
</dbReference>
<sequence>MRNLTLRQIRYFDALARLGTFSAAADACAVTQPALSMQIKELEESAGHALLERSPRGIRLTAFGEMVHQRAQAMLAIVDDLDALARAAGREPAGKLRLGVIPTIAPYLLPAVVTRLAQDFPDLSPILRESTTSRLMGELLDGRLDAAILALPLSEPALTEIALFTERFVLIRPAEDAGKPVPNRDRLREMRLLLLEEGHCFRSQALSFCDMPTSQPRDMLDGSSLSTLVQMVGVGMGVTLIPEMAVPIETRSARVAVSRFRDPQPLRSIGMVWRKSSALEAQLMQISEVVRDCGLGLRDASGLTSLPGWRRAPAPLPELP</sequence>
<dbReference type="Gene3D" id="3.40.190.10">
    <property type="entry name" value="Periplasmic binding protein-like II"/>
    <property type="match status" value="2"/>
</dbReference>
<evidence type="ECO:0000256" key="2">
    <source>
        <dbReference type="ARBA" id="ARBA00023015"/>
    </source>
</evidence>
<dbReference type="CDD" id="cd08411">
    <property type="entry name" value="PBP2_OxyR"/>
    <property type="match status" value="1"/>
</dbReference>
<evidence type="ECO:0000256" key="1">
    <source>
        <dbReference type="ARBA" id="ARBA00009437"/>
    </source>
</evidence>
<evidence type="ECO:0000256" key="4">
    <source>
        <dbReference type="ARBA" id="ARBA00023159"/>
    </source>
</evidence>
<dbReference type="InterPro" id="IPR036388">
    <property type="entry name" value="WH-like_DNA-bd_sf"/>
</dbReference>
<gene>
    <name evidence="7" type="ORF">JCM7686_pAMI4p200</name>
</gene>
<dbReference type="EMBL" id="CP006652">
    <property type="protein sequence ID" value="AGT10891.1"/>
    <property type="molecule type" value="Genomic_DNA"/>
</dbReference>
<dbReference type="GO" id="GO:0032993">
    <property type="term" value="C:protein-DNA complex"/>
    <property type="evidence" value="ECO:0007669"/>
    <property type="project" value="TreeGrafter"/>
</dbReference>
<keyword evidence="8" id="KW-1185">Reference proteome</keyword>
<dbReference type="GO" id="GO:0003677">
    <property type="term" value="F:DNA binding"/>
    <property type="evidence" value="ECO:0007669"/>
    <property type="project" value="UniProtKB-KW"/>
</dbReference>
<reference evidence="7 8" key="1">
    <citation type="journal article" date="2014" name="BMC Genomics">
        <title>Architecture and functions of a multipartite genome of the methylotrophic bacterium Paracoccus aminophilus JCM 7686, containing primary and secondary chromids.</title>
        <authorList>
            <person name="Dziewit L."/>
            <person name="Czarnecki J."/>
            <person name="Wibberg D."/>
            <person name="Radlinska M."/>
            <person name="Mrozek P."/>
            <person name="Szymczak M."/>
            <person name="Schluter A."/>
            <person name="Puhler A."/>
            <person name="Bartosik D."/>
        </authorList>
    </citation>
    <scope>NUCLEOTIDE SEQUENCE [LARGE SCALE GENOMIC DNA]</scope>
    <source>
        <strain evidence="7">JCM 7686</strain>
        <plasmid evidence="8">Plasmid pAMI4</plasmid>
    </source>
</reference>
<dbReference type="InterPro" id="IPR000847">
    <property type="entry name" value="LysR_HTH_N"/>
</dbReference>
<dbReference type="PRINTS" id="PR00039">
    <property type="entry name" value="HTHLYSR"/>
</dbReference>
<dbReference type="Gene3D" id="1.10.10.10">
    <property type="entry name" value="Winged helix-like DNA-binding domain superfamily/Winged helix DNA-binding domain"/>
    <property type="match status" value="1"/>
</dbReference>
<keyword evidence="3" id="KW-0238">DNA-binding</keyword>
<dbReference type="InterPro" id="IPR005119">
    <property type="entry name" value="LysR_subst-bd"/>
</dbReference>
<dbReference type="Proteomes" id="UP000015480">
    <property type="component" value="Plasmid pAMI4"/>
</dbReference>
<evidence type="ECO:0000313" key="8">
    <source>
        <dbReference type="Proteomes" id="UP000015480"/>
    </source>
</evidence>
<name>S5Z092_PARAH</name>
<keyword evidence="7" id="KW-0614">Plasmid</keyword>
<evidence type="ECO:0000256" key="3">
    <source>
        <dbReference type="ARBA" id="ARBA00023125"/>
    </source>
</evidence>
<evidence type="ECO:0000313" key="7">
    <source>
        <dbReference type="EMBL" id="AGT10891.1"/>
    </source>
</evidence>
<dbReference type="GO" id="GO:0003700">
    <property type="term" value="F:DNA-binding transcription factor activity"/>
    <property type="evidence" value="ECO:0007669"/>
    <property type="project" value="InterPro"/>
</dbReference>
<dbReference type="Pfam" id="PF03466">
    <property type="entry name" value="LysR_substrate"/>
    <property type="match status" value="1"/>
</dbReference>
<dbReference type="SUPFAM" id="SSF53850">
    <property type="entry name" value="Periplasmic binding protein-like II"/>
    <property type="match status" value="1"/>
</dbReference>
<dbReference type="eggNOG" id="COG0583">
    <property type="taxonomic scope" value="Bacteria"/>
</dbReference>
<dbReference type="Pfam" id="PF00126">
    <property type="entry name" value="HTH_1"/>
    <property type="match status" value="1"/>
</dbReference>
<organism evidence="7 8">
    <name type="scientific">Paracoccus aminophilus JCM 7686</name>
    <dbReference type="NCBI Taxonomy" id="1367847"/>
    <lineage>
        <taxon>Bacteria</taxon>
        <taxon>Pseudomonadati</taxon>
        <taxon>Pseudomonadota</taxon>
        <taxon>Alphaproteobacteria</taxon>
        <taxon>Rhodobacterales</taxon>
        <taxon>Paracoccaceae</taxon>
        <taxon>Paracoccus</taxon>
    </lineage>
</organism>
<evidence type="ECO:0000256" key="5">
    <source>
        <dbReference type="ARBA" id="ARBA00023163"/>
    </source>
</evidence>
<feature type="domain" description="HTH lysR-type" evidence="6">
    <location>
        <begin position="4"/>
        <end position="61"/>
    </location>
</feature>
<keyword evidence="4" id="KW-0010">Activator</keyword>
<keyword evidence="5" id="KW-0804">Transcription</keyword>
<dbReference type="PROSITE" id="PS50931">
    <property type="entry name" value="HTH_LYSR"/>
    <property type="match status" value="1"/>
</dbReference>